<reference evidence="1" key="1">
    <citation type="submission" date="2021-04" db="EMBL/GenBank/DDBJ databases">
        <title>Genome sequence of Woronichinia naegeliana from Washington state freshwater lake bloom.</title>
        <authorList>
            <person name="Dreher T.W."/>
        </authorList>
    </citation>
    <scope>NUCLEOTIDE SEQUENCE</scope>
    <source>
        <strain evidence="1">WA131</strain>
    </source>
</reference>
<dbReference type="Proteomes" id="UP001065613">
    <property type="component" value="Chromosome"/>
</dbReference>
<dbReference type="KEGG" id="wna:KA717_25850"/>
<dbReference type="AlphaFoldDB" id="A0A977PU82"/>
<proteinExistence type="predicted"/>
<accession>A0A977PU82</accession>
<protein>
    <submittedName>
        <fullName evidence="1">Uncharacterized protein</fullName>
    </submittedName>
</protein>
<sequence>MKRKVKGQLTVTRIAILGTQELNKWKSEELDTIALRLGQLRCDLWNEFGSLKAWGISKFEIDKQLRPFREKYDLPAKLWDSTLYDVIDDIHLVQASCIEKVMKALGQSYQTYYSRKGVLLLQLTLESRDWLNHPKLCSLVCKYWHRGHTKVDNQIILRAFDTQIDKNGVEWFGFVLVA</sequence>
<dbReference type="EMBL" id="CP073041">
    <property type="protein sequence ID" value="UXE59274.1"/>
    <property type="molecule type" value="Genomic_DNA"/>
</dbReference>
<gene>
    <name evidence="1" type="ORF">KA717_25850</name>
</gene>
<evidence type="ECO:0000313" key="1">
    <source>
        <dbReference type="EMBL" id="UXE59274.1"/>
    </source>
</evidence>
<name>A0A977PU82_9CYAN</name>
<organism evidence="1">
    <name type="scientific">Woronichinia naegeliana WA131</name>
    <dbReference type="NCBI Taxonomy" id="2824559"/>
    <lineage>
        <taxon>Bacteria</taxon>
        <taxon>Bacillati</taxon>
        <taxon>Cyanobacteriota</taxon>
        <taxon>Cyanophyceae</taxon>
        <taxon>Synechococcales</taxon>
        <taxon>Coelosphaeriaceae</taxon>
        <taxon>Woronichinia</taxon>
    </lineage>
</organism>